<dbReference type="SUPFAM" id="SSF54001">
    <property type="entry name" value="Cysteine proteinases"/>
    <property type="match status" value="1"/>
</dbReference>
<name>A0A9Q0MD18_BLOTA</name>
<accession>A0A9Q0MD18</accession>
<evidence type="ECO:0000256" key="3">
    <source>
        <dbReference type="ARBA" id="ARBA00022448"/>
    </source>
</evidence>
<comment type="function">
    <text evidence="11">Cysteine protease that plays a key role in autophagy by mediating both proteolytic activation and delipidation of ATG8 family proteins.</text>
</comment>
<dbReference type="AlphaFoldDB" id="A0A9Q0MD18"/>
<dbReference type="InterPro" id="IPR046792">
    <property type="entry name" value="Peptidase_C54_cat"/>
</dbReference>
<keyword evidence="7" id="KW-0788">Thiol protease</keyword>
<dbReference type="OMA" id="PDETFHC"/>
<comment type="similarity">
    <text evidence="2 11">Belongs to the peptidase C54 family.</text>
</comment>
<evidence type="ECO:0000256" key="10">
    <source>
        <dbReference type="ARBA" id="ARBA00029362"/>
    </source>
</evidence>
<dbReference type="InterPro" id="IPR005078">
    <property type="entry name" value="Peptidase_C54"/>
</dbReference>
<evidence type="ECO:0000256" key="7">
    <source>
        <dbReference type="ARBA" id="ARBA00022807"/>
    </source>
</evidence>
<comment type="caution">
    <text evidence="13">The sequence shown here is derived from an EMBL/GenBank/DDBJ whole genome shotgun (WGS) entry which is preliminary data.</text>
</comment>
<gene>
    <name evidence="13" type="ORF">RDWZM_001413</name>
</gene>
<dbReference type="Proteomes" id="UP001142055">
    <property type="component" value="Chromosome 1"/>
</dbReference>
<dbReference type="GO" id="GO:0000045">
    <property type="term" value="P:autophagosome assembly"/>
    <property type="evidence" value="ECO:0007669"/>
    <property type="project" value="TreeGrafter"/>
</dbReference>
<evidence type="ECO:0000256" key="8">
    <source>
        <dbReference type="ARBA" id="ARBA00022927"/>
    </source>
</evidence>
<comment type="subcellular location">
    <subcellularLocation>
        <location evidence="1 11">Cytoplasm</location>
    </subcellularLocation>
</comment>
<dbReference type="GO" id="GO:0000423">
    <property type="term" value="P:mitophagy"/>
    <property type="evidence" value="ECO:0007669"/>
    <property type="project" value="TreeGrafter"/>
</dbReference>
<evidence type="ECO:0000256" key="11">
    <source>
        <dbReference type="RuleBase" id="RU363115"/>
    </source>
</evidence>
<evidence type="ECO:0000256" key="5">
    <source>
        <dbReference type="ARBA" id="ARBA00022670"/>
    </source>
</evidence>
<dbReference type="GO" id="GO:0016485">
    <property type="term" value="P:protein processing"/>
    <property type="evidence" value="ECO:0007669"/>
    <property type="project" value="TreeGrafter"/>
</dbReference>
<feature type="domain" description="Peptidase C54 catalytic" evidence="12">
    <location>
        <begin position="56"/>
        <end position="388"/>
    </location>
</feature>
<dbReference type="InterPro" id="IPR038765">
    <property type="entry name" value="Papain-like_cys_pep_sf"/>
</dbReference>
<evidence type="ECO:0000256" key="9">
    <source>
        <dbReference type="ARBA" id="ARBA00023006"/>
    </source>
</evidence>
<keyword evidence="8 11" id="KW-0653">Protein transport</keyword>
<evidence type="ECO:0000313" key="14">
    <source>
        <dbReference type="Proteomes" id="UP001142055"/>
    </source>
</evidence>
<keyword evidence="4 11" id="KW-0963">Cytoplasm</keyword>
<keyword evidence="9 11" id="KW-0072">Autophagy</keyword>
<comment type="catalytic activity">
    <reaction evidence="10">
        <text>[protein]-C-terminal L-amino acid-glycyl-phosphatidylethanolamide + H2O = [protein]-C-terminal L-amino acid-glycine + a 1,2-diacyl-sn-glycero-3-phosphoethanolamine</text>
        <dbReference type="Rhea" id="RHEA:67548"/>
        <dbReference type="Rhea" id="RHEA-COMP:17323"/>
        <dbReference type="Rhea" id="RHEA-COMP:17324"/>
        <dbReference type="ChEBI" id="CHEBI:15377"/>
        <dbReference type="ChEBI" id="CHEBI:64612"/>
        <dbReference type="ChEBI" id="CHEBI:172940"/>
        <dbReference type="ChEBI" id="CHEBI:172941"/>
    </reaction>
    <physiologicalReaction direction="left-to-right" evidence="10">
        <dbReference type="Rhea" id="RHEA:67549"/>
    </physiologicalReaction>
</comment>
<reference evidence="13" key="1">
    <citation type="submission" date="2022-12" db="EMBL/GenBank/DDBJ databases">
        <title>Genome assemblies of Blomia tropicalis.</title>
        <authorList>
            <person name="Cui Y."/>
        </authorList>
    </citation>
    <scope>NUCLEOTIDE SEQUENCE</scope>
    <source>
        <tissue evidence="13">Adult mites</tissue>
    </source>
</reference>
<evidence type="ECO:0000256" key="6">
    <source>
        <dbReference type="ARBA" id="ARBA00022801"/>
    </source>
</evidence>
<organism evidence="13 14">
    <name type="scientific">Blomia tropicalis</name>
    <name type="common">Mite</name>
    <dbReference type="NCBI Taxonomy" id="40697"/>
    <lineage>
        <taxon>Eukaryota</taxon>
        <taxon>Metazoa</taxon>
        <taxon>Ecdysozoa</taxon>
        <taxon>Arthropoda</taxon>
        <taxon>Chelicerata</taxon>
        <taxon>Arachnida</taxon>
        <taxon>Acari</taxon>
        <taxon>Acariformes</taxon>
        <taxon>Sarcoptiformes</taxon>
        <taxon>Astigmata</taxon>
        <taxon>Glycyphagoidea</taxon>
        <taxon>Echimyopodidae</taxon>
        <taxon>Blomia</taxon>
    </lineage>
</organism>
<keyword evidence="3" id="KW-0813">Transport</keyword>
<dbReference type="GO" id="GO:0015031">
    <property type="term" value="P:protein transport"/>
    <property type="evidence" value="ECO:0007669"/>
    <property type="project" value="UniProtKB-KW"/>
</dbReference>
<evidence type="ECO:0000313" key="13">
    <source>
        <dbReference type="EMBL" id="KAJ6222868.1"/>
    </source>
</evidence>
<dbReference type="EMBL" id="JAPWDV010000001">
    <property type="protein sequence ID" value="KAJ6222868.1"/>
    <property type="molecule type" value="Genomic_DNA"/>
</dbReference>
<dbReference type="PANTHER" id="PTHR22624:SF49">
    <property type="entry name" value="CYSTEINE PROTEASE"/>
    <property type="match status" value="1"/>
</dbReference>
<evidence type="ECO:0000256" key="1">
    <source>
        <dbReference type="ARBA" id="ARBA00004496"/>
    </source>
</evidence>
<sequence>MDLYQALNSLAPNFYGPMAEGMGDQSIDGYVSDFPPSDEPVYILGRKYSSLHELTDIRSDIRTLIWITYRRNFPSIGDSGMTADSGWGCMLRTGQMVLAQALCRLHLGRDWRWTYTDSVTIQSMIDDDSKQVEYDNYMKYRQILKMFADLKTAPYSIHQIALMGACEGKNVGEWFGPNTVAQVLKKLSLYDKFNDIHIHVAMDNMVFLDDIKKFCKSKIKLDYLRLSSVASEASDLDQCDDFWRPLVLFIPLRLGLVDINPVYFRALKSTFAFPQSLGILGGRPNHALYFIGCCGNDLIHLDPHTTQTAINIADDLKEFISTTINSTIEDGELNKQENCNEQANMVIGLDDISYHCERASRMAITQLDPSIALCFLCRTEDDFDKWTNMIRNKLILEEQQPLFEIMKERPSNWPLLDEEYELTYPSTPNNNTNFSKVKITKANSNRKVFDSTNVDSTSFTSLESDEDYEIIDM</sequence>
<evidence type="ECO:0000256" key="4">
    <source>
        <dbReference type="ARBA" id="ARBA00022490"/>
    </source>
</evidence>
<dbReference type="EC" id="3.4.22.-" evidence="11"/>
<evidence type="ECO:0000256" key="2">
    <source>
        <dbReference type="ARBA" id="ARBA00010958"/>
    </source>
</evidence>
<dbReference type="GO" id="GO:0004197">
    <property type="term" value="F:cysteine-type endopeptidase activity"/>
    <property type="evidence" value="ECO:0007669"/>
    <property type="project" value="TreeGrafter"/>
</dbReference>
<proteinExistence type="inferred from homology"/>
<dbReference type="Pfam" id="PF03416">
    <property type="entry name" value="Peptidase_C54"/>
    <property type="match status" value="1"/>
</dbReference>
<evidence type="ECO:0000259" key="12">
    <source>
        <dbReference type="Pfam" id="PF03416"/>
    </source>
</evidence>
<dbReference type="GO" id="GO:0005737">
    <property type="term" value="C:cytoplasm"/>
    <property type="evidence" value="ECO:0007669"/>
    <property type="project" value="UniProtKB-SubCell"/>
</dbReference>
<dbReference type="GO" id="GO:0034727">
    <property type="term" value="P:piecemeal microautophagy of the nucleus"/>
    <property type="evidence" value="ECO:0007669"/>
    <property type="project" value="TreeGrafter"/>
</dbReference>
<keyword evidence="14" id="KW-1185">Reference proteome</keyword>
<dbReference type="GO" id="GO:0019786">
    <property type="term" value="F:protein-phosphatidylethanolamide deconjugating activity"/>
    <property type="evidence" value="ECO:0007669"/>
    <property type="project" value="InterPro"/>
</dbReference>
<protein>
    <recommendedName>
        <fullName evidence="11">Cysteine protease</fullName>
        <ecNumber evidence="11">3.4.22.-</ecNumber>
    </recommendedName>
</protein>
<dbReference type="GO" id="GO:0035973">
    <property type="term" value="P:aggrephagy"/>
    <property type="evidence" value="ECO:0007669"/>
    <property type="project" value="TreeGrafter"/>
</dbReference>
<dbReference type="PANTHER" id="PTHR22624">
    <property type="entry name" value="CYSTEINE PROTEASE ATG4"/>
    <property type="match status" value="1"/>
</dbReference>
<keyword evidence="6 11" id="KW-0378">Hydrolase</keyword>
<keyword evidence="5 11" id="KW-0645">Protease</keyword>